<keyword evidence="7" id="KW-1185">Reference proteome</keyword>
<keyword evidence="4" id="KW-1133">Transmembrane helix</keyword>
<dbReference type="InterPro" id="IPR051201">
    <property type="entry name" value="Chloro_Bact_Ser_Proteases"/>
</dbReference>
<evidence type="ECO:0000256" key="3">
    <source>
        <dbReference type="SAM" id="MobiDB-lite"/>
    </source>
</evidence>
<dbReference type="Proteomes" id="UP000287224">
    <property type="component" value="Unassembled WGS sequence"/>
</dbReference>
<dbReference type="Pfam" id="PF13365">
    <property type="entry name" value="Trypsin_2"/>
    <property type="match status" value="1"/>
</dbReference>
<dbReference type="InterPro" id="IPR009003">
    <property type="entry name" value="Peptidase_S1_PA"/>
</dbReference>
<dbReference type="AlphaFoldDB" id="A0A401ZFS9"/>
<dbReference type="EMBL" id="BIFQ01000001">
    <property type="protein sequence ID" value="GCE05709.1"/>
    <property type="molecule type" value="Genomic_DNA"/>
</dbReference>
<gene>
    <name evidence="6" type="primary">degP</name>
    <name evidence="6" type="ORF">KDAU_30380</name>
</gene>
<evidence type="ECO:0000313" key="7">
    <source>
        <dbReference type="Proteomes" id="UP000287224"/>
    </source>
</evidence>
<dbReference type="SUPFAM" id="SSF50494">
    <property type="entry name" value="Trypsin-like serine proteases"/>
    <property type="match status" value="1"/>
</dbReference>
<evidence type="ECO:0000256" key="4">
    <source>
        <dbReference type="SAM" id="Phobius"/>
    </source>
</evidence>
<feature type="compositionally biased region" description="Polar residues" evidence="3">
    <location>
        <begin position="27"/>
        <end position="42"/>
    </location>
</feature>
<dbReference type="PANTHER" id="PTHR43343:SF3">
    <property type="entry name" value="PROTEASE DO-LIKE 8, CHLOROPLASTIC"/>
    <property type="match status" value="1"/>
</dbReference>
<sequence>MRDSDNNDFNNMNDDKTTPYQPVPHTPDQQPDGNLSSYSPASRSGGYPNREQSYQEYMQPSVYRSAPPASQGQPMDSGYRSSVPSSSYPSQPAERSPYVPYSSSSATTEEGRPRTEYQNNSYRQSGYVPGDNNGAPFGPPPGNQPGPKRKGNGLRTGAIMALALVMALVFGVGLFAGWQFSHTGTASIAPGSAPSSTGNSNSGLQPGTAPQPTVPALTNNNMQAVREAVVSKTRPAVVQITVQTQKGTALGSGVIIDKRGYIVTNNHVVDGVTTVDEVVLSDGTRIRNAQVVGTDPADDLAVIKINPPTNMAVISLGDSSQLRVGQDVLAIGNPLGNTQTVTNGIVSALGRNVSEGNGAVIPNAIQTDAPINPGNSGGALVDLQGNLVGIPTLTAVDPEFNSPANGVGFAIPSNRVQFIATQLINNGRVQHTGRAAIGISPTDVDATLQMQDNLAVDHGVYVSRLTPGGAAEKAGIKVGDVIVQIDNTNIDSTPSLEDALIAKNPGDRVVVKFYRGTQQMSVNATLGELSAG</sequence>
<dbReference type="GO" id="GO:0006508">
    <property type="term" value="P:proteolysis"/>
    <property type="evidence" value="ECO:0007669"/>
    <property type="project" value="UniProtKB-KW"/>
</dbReference>
<dbReference type="Gene3D" id="2.30.42.10">
    <property type="match status" value="1"/>
</dbReference>
<evidence type="ECO:0000256" key="1">
    <source>
        <dbReference type="ARBA" id="ARBA00022670"/>
    </source>
</evidence>
<reference evidence="7" key="1">
    <citation type="submission" date="2018-12" db="EMBL/GenBank/DDBJ databases">
        <title>Tengunoibacter tsumagoiensis gen. nov., sp. nov., Dictyobacter kobayashii sp. nov., D. alpinus sp. nov., and D. joshuensis sp. nov. and description of Dictyobacteraceae fam. nov. within the order Ktedonobacterales isolated from Tengu-no-mugimeshi.</title>
        <authorList>
            <person name="Wang C.M."/>
            <person name="Zheng Y."/>
            <person name="Sakai Y."/>
            <person name="Toyoda A."/>
            <person name="Minakuchi Y."/>
            <person name="Abe K."/>
            <person name="Yokota A."/>
            <person name="Yabe S."/>
        </authorList>
    </citation>
    <scope>NUCLEOTIDE SEQUENCE [LARGE SCALE GENOMIC DNA]</scope>
    <source>
        <strain evidence="7">S-27</strain>
    </source>
</reference>
<keyword evidence="4" id="KW-0472">Membrane</keyword>
<dbReference type="PRINTS" id="PR00834">
    <property type="entry name" value="PROTEASES2C"/>
</dbReference>
<feature type="region of interest" description="Disordered" evidence="3">
    <location>
        <begin position="189"/>
        <end position="216"/>
    </location>
</feature>
<name>A0A401ZFS9_9CHLR</name>
<feature type="region of interest" description="Disordered" evidence="3">
    <location>
        <begin position="1"/>
        <end position="152"/>
    </location>
</feature>
<feature type="compositionally biased region" description="Polar residues" evidence="3">
    <location>
        <begin position="193"/>
        <end position="216"/>
    </location>
</feature>
<dbReference type="InterPro" id="IPR001478">
    <property type="entry name" value="PDZ"/>
</dbReference>
<dbReference type="SUPFAM" id="SSF50156">
    <property type="entry name" value="PDZ domain-like"/>
    <property type="match status" value="1"/>
</dbReference>
<organism evidence="6 7">
    <name type="scientific">Dictyobacter aurantiacus</name>
    <dbReference type="NCBI Taxonomy" id="1936993"/>
    <lineage>
        <taxon>Bacteria</taxon>
        <taxon>Bacillati</taxon>
        <taxon>Chloroflexota</taxon>
        <taxon>Ktedonobacteria</taxon>
        <taxon>Ktedonobacterales</taxon>
        <taxon>Dictyobacteraceae</taxon>
        <taxon>Dictyobacter</taxon>
    </lineage>
</organism>
<dbReference type="InterPro" id="IPR036034">
    <property type="entry name" value="PDZ_sf"/>
</dbReference>
<protein>
    <submittedName>
        <fullName evidence="6">Peptidase</fullName>
    </submittedName>
</protein>
<comment type="caution">
    <text evidence="6">The sequence shown here is derived from an EMBL/GenBank/DDBJ whole genome shotgun (WGS) entry which is preliminary data.</text>
</comment>
<proteinExistence type="predicted"/>
<dbReference type="GO" id="GO:0004252">
    <property type="term" value="F:serine-type endopeptidase activity"/>
    <property type="evidence" value="ECO:0007669"/>
    <property type="project" value="InterPro"/>
</dbReference>
<evidence type="ECO:0000256" key="2">
    <source>
        <dbReference type="ARBA" id="ARBA00022801"/>
    </source>
</evidence>
<dbReference type="Pfam" id="PF13180">
    <property type="entry name" value="PDZ_2"/>
    <property type="match status" value="1"/>
</dbReference>
<keyword evidence="1" id="KW-0645">Protease</keyword>
<accession>A0A401ZFS9</accession>
<keyword evidence="2" id="KW-0378">Hydrolase</keyword>
<feature type="compositionally biased region" description="Low complexity" evidence="3">
    <location>
        <begin position="77"/>
        <end position="90"/>
    </location>
</feature>
<dbReference type="Gene3D" id="2.40.10.120">
    <property type="match status" value="1"/>
</dbReference>
<dbReference type="RefSeq" id="WP_235845731.1">
    <property type="nucleotide sequence ID" value="NZ_BIFQ01000001.1"/>
</dbReference>
<dbReference type="PANTHER" id="PTHR43343">
    <property type="entry name" value="PEPTIDASE S12"/>
    <property type="match status" value="1"/>
</dbReference>
<dbReference type="SMART" id="SM00228">
    <property type="entry name" value="PDZ"/>
    <property type="match status" value="1"/>
</dbReference>
<feature type="transmembrane region" description="Helical" evidence="4">
    <location>
        <begin position="158"/>
        <end position="178"/>
    </location>
</feature>
<dbReference type="PROSITE" id="PS50106">
    <property type="entry name" value="PDZ"/>
    <property type="match status" value="1"/>
</dbReference>
<keyword evidence="4" id="KW-0812">Transmembrane</keyword>
<dbReference type="InterPro" id="IPR001940">
    <property type="entry name" value="Peptidase_S1C"/>
</dbReference>
<evidence type="ECO:0000259" key="5">
    <source>
        <dbReference type="PROSITE" id="PS50106"/>
    </source>
</evidence>
<evidence type="ECO:0000313" key="6">
    <source>
        <dbReference type="EMBL" id="GCE05709.1"/>
    </source>
</evidence>
<feature type="domain" description="PDZ" evidence="5">
    <location>
        <begin position="426"/>
        <end position="517"/>
    </location>
</feature>